<keyword evidence="3" id="KW-1185">Reference proteome</keyword>
<gene>
    <name evidence="2" type="ORF">SAMN05421659_105229</name>
</gene>
<feature type="compositionally biased region" description="Basic and acidic residues" evidence="1">
    <location>
        <begin position="81"/>
        <end position="109"/>
    </location>
</feature>
<name>A0A1I0PPB0_9FIRM</name>
<dbReference type="RefSeq" id="WP_092452850.1">
    <property type="nucleotide sequence ID" value="NZ_FOJI01000005.1"/>
</dbReference>
<accession>A0A1I0PPB0</accession>
<dbReference type="EMBL" id="FOJI01000005">
    <property type="protein sequence ID" value="SEW16153.1"/>
    <property type="molecule type" value="Genomic_DNA"/>
</dbReference>
<evidence type="ECO:0000256" key="1">
    <source>
        <dbReference type="SAM" id="MobiDB-lite"/>
    </source>
</evidence>
<dbReference type="AlphaFoldDB" id="A0A1I0PPB0"/>
<evidence type="ECO:0000313" key="2">
    <source>
        <dbReference type="EMBL" id="SEW16153.1"/>
    </source>
</evidence>
<protein>
    <submittedName>
        <fullName evidence="2">Uncharacterized protein</fullName>
    </submittedName>
</protein>
<sequence>MHEINEVKSKDFDSLMDKNVTHRKYGNGNIVEVNDKIIKVKFDKIEGVKKFIYPDSFNGYMTFENKELQVETMRLLETEEAKKRVEEELKRQEYEKKEEEKRNESNDKLKKQKKATKAKADRDQEKALKLLKEELGEEQAVQV</sequence>
<evidence type="ECO:0000313" key="3">
    <source>
        <dbReference type="Proteomes" id="UP000199701"/>
    </source>
</evidence>
<dbReference type="OrthoDB" id="2068443at2"/>
<proteinExistence type="predicted"/>
<organism evidence="2 3">
    <name type="scientific">[Clostridium] fimetarium</name>
    <dbReference type="NCBI Taxonomy" id="99656"/>
    <lineage>
        <taxon>Bacteria</taxon>
        <taxon>Bacillati</taxon>
        <taxon>Bacillota</taxon>
        <taxon>Clostridia</taxon>
        <taxon>Lachnospirales</taxon>
        <taxon>Lachnospiraceae</taxon>
    </lineage>
</organism>
<reference evidence="2 3" key="1">
    <citation type="submission" date="2016-10" db="EMBL/GenBank/DDBJ databases">
        <authorList>
            <person name="de Groot N.N."/>
        </authorList>
    </citation>
    <scope>NUCLEOTIDE SEQUENCE [LARGE SCALE GENOMIC DNA]</scope>
    <source>
        <strain evidence="2 3">DSM 9179</strain>
    </source>
</reference>
<feature type="region of interest" description="Disordered" evidence="1">
    <location>
        <begin position="81"/>
        <end position="123"/>
    </location>
</feature>
<dbReference type="Proteomes" id="UP000199701">
    <property type="component" value="Unassembled WGS sequence"/>
</dbReference>